<reference evidence="2" key="1">
    <citation type="submission" date="2020-08" db="EMBL/GenBank/DDBJ databases">
        <title>Spodoptera exigua strain:BAW_Kor-Di-RS1 Genome sequencing and assembly.</title>
        <authorList>
            <person name="Kim J."/>
            <person name="Nam H.Y."/>
            <person name="Kwon M."/>
            <person name="Choi J.H."/>
            <person name="Cho S.R."/>
            <person name="Kim G.-H."/>
        </authorList>
    </citation>
    <scope>NUCLEOTIDE SEQUENCE</scope>
    <source>
        <strain evidence="2">BAW_Kor-Di-RS1</strain>
        <tissue evidence="2">Whole-body</tissue>
    </source>
</reference>
<dbReference type="EMBL" id="JACKWZ010000017">
    <property type="protein sequence ID" value="KAF9422363.1"/>
    <property type="molecule type" value="Genomic_DNA"/>
</dbReference>
<dbReference type="Proteomes" id="UP000648187">
    <property type="component" value="Unassembled WGS sequence"/>
</dbReference>
<organism evidence="2 3">
    <name type="scientific">Spodoptera exigua</name>
    <name type="common">Beet armyworm</name>
    <name type="synonym">Noctua fulgens</name>
    <dbReference type="NCBI Taxonomy" id="7107"/>
    <lineage>
        <taxon>Eukaryota</taxon>
        <taxon>Metazoa</taxon>
        <taxon>Ecdysozoa</taxon>
        <taxon>Arthropoda</taxon>
        <taxon>Hexapoda</taxon>
        <taxon>Insecta</taxon>
        <taxon>Pterygota</taxon>
        <taxon>Neoptera</taxon>
        <taxon>Endopterygota</taxon>
        <taxon>Lepidoptera</taxon>
        <taxon>Glossata</taxon>
        <taxon>Ditrysia</taxon>
        <taxon>Noctuoidea</taxon>
        <taxon>Noctuidae</taxon>
        <taxon>Amphipyrinae</taxon>
        <taxon>Spodoptera</taxon>
    </lineage>
</organism>
<keyword evidence="1" id="KW-0472">Membrane</keyword>
<evidence type="ECO:0000313" key="3">
    <source>
        <dbReference type="Proteomes" id="UP000648187"/>
    </source>
</evidence>
<feature type="transmembrane region" description="Helical" evidence="1">
    <location>
        <begin position="150"/>
        <end position="173"/>
    </location>
</feature>
<dbReference type="AlphaFoldDB" id="A0A835GS59"/>
<evidence type="ECO:0000313" key="2">
    <source>
        <dbReference type="EMBL" id="KAF9422363.1"/>
    </source>
</evidence>
<accession>A0A835GS59</accession>
<sequence length="421" mass="46156">MLVLSHERGGVQAYVHVPEACGHDGHVHGGRVPRADVHEELVLAERRARVVRPDLPTYIMLKPYKLVPSPTQIMPHNILYYSHRQNVDNMLTHNAILLDMHELVVWRGGEYDDGLDVLRLVVEDDHPQPHLLALSARRRALHLYEERQHAYVLVTIGLVGMVGAVVGAVASLGEGVAAPLEALAVALRHVARTVPPRHRHVAEHQQARNLLKGPVGVDTEGGRWEVNEVVCVAEVGAPRVRECTVSGLVETNLGISEFVPGLHGVEGVVDGGEPDVRAGLPVDGHLDALARALRIVQVALTLFLEMPLTGKVNESASTCPLRSALHTSTVDTGAISADTVTANVRTPSCRTQSPFFSEKVTANRRTKGTFDLQFDRNKSHLHDLLSTCEDDAFGHDHVVERLHVEVALYVEDYVLAHLDKK</sequence>
<name>A0A835GS59_SPOEX</name>
<comment type="caution">
    <text evidence="2">The sequence shown here is derived from an EMBL/GenBank/DDBJ whole genome shotgun (WGS) entry which is preliminary data.</text>
</comment>
<gene>
    <name evidence="2" type="ORF">HW555_001953</name>
</gene>
<evidence type="ECO:0000256" key="1">
    <source>
        <dbReference type="SAM" id="Phobius"/>
    </source>
</evidence>
<keyword evidence="1" id="KW-0812">Transmembrane</keyword>
<protein>
    <submittedName>
        <fullName evidence="2">Uncharacterized protein</fullName>
    </submittedName>
</protein>
<keyword evidence="1" id="KW-1133">Transmembrane helix</keyword>
<keyword evidence="3" id="KW-1185">Reference proteome</keyword>
<proteinExistence type="predicted"/>